<feature type="transmembrane region" description="Helical" evidence="2">
    <location>
        <begin position="45"/>
        <end position="65"/>
    </location>
</feature>
<sequence>MSTARVGRRLPRALTDSPQDTAAVACVAVVVATYLSVLYDVTAVVGTSTTLVAVVAGALALAGVLRALPGKYAFALAVALLVAGLAAYLLSVPRAYYAALSPGRVLKDTVALLTGYSVLRMPAAGTWAVAVAPAPTFLAAYFTARREYARAAGLAAAALGFFVLTGDASTTVTLVGVLAAAGAVAFETLALHDASTRQVQVVAAVLAVMVVASATVTAVPGGRSPLVPAEATTTAGSLVNADSYVGVGGELRLDPQVHFVAESDQPTYYRGAVYDRFTGNGWTQTADVGTERGTPPPTGDRITQRITVERRLDIAPAAAVPQTIRGLDAELTEGGLLQGTSTLYPGDSYEVVSRAPPDDTDVLARETGVVPETIRDRYLQVPESTSGDVVDLADRITADAETPYRQAEAIEAWLEANKEYSLDAPNTQGDLVNEFVLRGEVGYCTYYASAMTVMLRSQDVPARFVVGFTEGQRVSEDEYVVRGVDSHAWVEVYVPDRGWVTFDPTPASERTSAEESRVEQARSEGVSGVDAAGSENGTWTPPQTTTPQTSTDSADTEDGNNQTAPRDRESYFGTSQGVESPENATVPANLGDGAGGDAGGDGSTPDLPPLTTLAVWGVLVVGAAAALRYTGITDRAYRALWLRWLPDGDPAAEVEAAFERVEYVLGQRYRERRSGETVREYVADVAPGDAAERAAVLRERARYAGSASDEDAAEAKRLARSLAGEYSRLPSLRR</sequence>
<evidence type="ECO:0000256" key="1">
    <source>
        <dbReference type="SAM" id="MobiDB-lite"/>
    </source>
</evidence>
<proteinExistence type="predicted"/>
<feature type="transmembrane region" description="Helical" evidence="2">
    <location>
        <begin position="171"/>
        <end position="189"/>
    </location>
</feature>
<dbReference type="InterPro" id="IPR052901">
    <property type="entry name" value="Bact_TGase-like"/>
</dbReference>
<dbReference type="InterPro" id="IPR038765">
    <property type="entry name" value="Papain-like_cys_pep_sf"/>
</dbReference>
<dbReference type="InterPro" id="IPR021878">
    <property type="entry name" value="TgpA_N"/>
</dbReference>
<protein>
    <submittedName>
        <fullName evidence="4">Transglutaminase-like superfamily protein</fullName>
    </submittedName>
</protein>
<dbReference type="Gene3D" id="3.10.620.30">
    <property type="match status" value="1"/>
</dbReference>
<keyword evidence="2" id="KW-0812">Transmembrane</keyword>
<keyword evidence="5" id="KW-1185">Reference proteome</keyword>
<feature type="domain" description="Transglutaminase-like" evidence="3">
    <location>
        <begin position="436"/>
        <end position="506"/>
    </location>
</feature>
<dbReference type="Pfam" id="PF01841">
    <property type="entry name" value="Transglut_core"/>
    <property type="match status" value="1"/>
</dbReference>
<organism evidence="4 5">
    <name type="scientific">Halobacterium jilantaiense</name>
    <dbReference type="NCBI Taxonomy" id="355548"/>
    <lineage>
        <taxon>Archaea</taxon>
        <taxon>Methanobacteriati</taxon>
        <taxon>Methanobacteriota</taxon>
        <taxon>Stenosarchaea group</taxon>
        <taxon>Halobacteria</taxon>
        <taxon>Halobacteriales</taxon>
        <taxon>Halobacteriaceae</taxon>
        <taxon>Halobacterium</taxon>
    </lineage>
</organism>
<evidence type="ECO:0000313" key="4">
    <source>
        <dbReference type="EMBL" id="SEW12572.1"/>
    </source>
</evidence>
<name>A0A1I0PE45_9EURY</name>
<dbReference type="PANTHER" id="PTHR42736">
    <property type="entry name" value="PROTEIN-GLUTAMINE GAMMA-GLUTAMYLTRANSFERASE"/>
    <property type="match status" value="1"/>
</dbReference>
<dbReference type="InterPro" id="IPR002931">
    <property type="entry name" value="Transglutaminase-like"/>
</dbReference>
<reference evidence="4 5" key="1">
    <citation type="submission" date="2016-10" db="EMBL/GenBank/DDBJ databases">
        <authorList>
            <person name="de Groot N.N."/>
        </authorList>
    </citation>
    <scope>NUCLEOTIDE SEQUENCE [LARGE SCALE GENOMIC DNA]</scope>
    <source>
        <strain evidence="4 5">CGMCC 1.5337</strain>
    </source>
</reference>
<evidence type="ECO:0000259" key="3">
    <source>
        <dbReference type="SMART" id="SM00460"/>
    </source>
</evidence>
<dbReference type="Pfam" id="PF11992">
    <property type="entry name" value="TgpA_N"/>
    <property type="match status" value="1"/>
</dbReference>
<feature type="region of interest" description="Disordered" evidence="1">
    <location>
        <begin position="504"/>
        <end position="606"/>
    </location>
</feature>
<feature type="transmembrane region" description="Helical" evidence="2">
    <location>
        <begin position="72"/>
        <end position="97"/>
    </location>
</feature>
<keyword evidence="2" id="KW-1133">Transmembrane helix</keyword>
<dbReference type="SUPFAM" id="SSF54001">
    <property type="entry name" value="Cysteine proteinases"/>
    <property type="match status" value="1"/>
</dbReference>
<dbReference type="Proteomes" id="UP000198518">
    <property type="component" value="Unassembled WGS sequence"/>
</dbReference>
<accession>A0A1I0PE45</accession>
<dbReference type="OrthoDB" id="18481at2157"/>
<feature type="transmembrane region" description="Helical" evidence="2">
    <location>
        <begin position="21"/>
        <end position="39"/>
    </location>
</feature>
<evidence type="ECO:0000256" key="2">
    <source>
        <dbReference type="SAM" id="Phobius"/>
    </source>
</evidence>
<evidence type="ECO:0000313" key="5">
    <source>
        <dbReference type="Proteomes" id="UP000198518"/>
    </source>
</evidence>
<dbReference type="AlphaFoldDB" id="A0A1I0PE45"/>
<keyword evidence="2" id="KW-0472">Membrane</keyword>
<dbReference type="STRING" id="355548.SAMN04487945_1620"/>
<feature type="transmembrane region" description="Helical" evidence="2">
    <location>
        <begin position="148"/>
        <end position="165"/>
    </location>
</feature>
<gene>
    <name evidence="4" type="ORF">SAMN04487945_1620</name>
</gene>
<feature type="compositionally biased region" description="Gly residues" evidence="1">
    <location>
        <begin position="592"/>
        <end position="602"/>
    </location>
</feature>
<dbReference type="EMBL" id="FOJA01000001">
    <property type="protein sequence ID" value="SEW12572.1"/>
    <property type="molecule type" value="Genomic_DNA"/>
</dbReference>
<feature type="transmembrane region" description="Helical" evidence="2">
    <location>
        <begin position="201"/>
        <end position="219"/>
    </location>
</feature>
<dbReference type="SMART" id="SM00460">
    <property type="entry name" value="TGc"/>
    <property type="match status" value="1"/>
</dbReference>
<feature type="transmembrane region" description="Helical" evidence="2">
    <location>
        <begin position="117"/>
        <end position="141"/>
    </location>
</feature>
<dbReference type="RefSeq" id="WP_089668821.1">
    <property type="nucleotide sequence ID" value="NZ_FOJA01000001.1"/>
</dbReference>
<feature type="compositionally biased region" description="Basic and acidic residues" evidence="1">
    <location>
        <begin position="511"/>
        <end position="522"/>
    </location>
</feature>
<dbReference type="PANTHER" id="PTHR42736:SF1">
    <property type="entry name" value="PROTEIN-GLUTAMINE GAMMA-GLUTAMYLTRANSFERASE"/>
    <property type="match status" value="1"/>
</dbReference>
<feature type="compositionally biased region" description="Low complexity" evidence="1">
    <location>
        <begin position="538"/>
        <end position="553"/>
    </location>
</feature>